<dbReference type="GO" id="GO:0003677">
    <property type="term" value="F:DNA binding"/>
    <property type="evidence" value="ECO:0007669"/>
    <property type="project" value="UniProtKB-KW"/>
</dbReference>
<dbReference type="AlphaFoldDB" id="M4NMX8"/>
<evidence type="ECO:0000256" key="1">
    <source>
        <dbReference type="ARBA" id="ARBA00023125"/>
    </source>
</evidence>
<dbReference type="STRING" id="666685.R2APBS1_1913"/>
<dbReference type="GeneID" id="72428648"/>
<organism evidence="2 3">
    <name type="scientific">Rhodanobacter denitrificans</name>
    <dbReference type="NCBI Taxonomy" id="666685"/>
    <lineage>
        <taxon>Bacteria</taxon>
        <taxon>Pseudomonadati</taxon>
        <taxon>Pseudomonadota</taxon>
        <taxon>Gammaproteobacteria</taxon>
        <taxon>Lysobacterales</taxon>
        <taxon>Rhodanobacteraceae</taxon>
        <taxon>Rhodanobacter</taxon>
    </lineage>
</organism>
<gene>
    <name evidence="2" type="ORF">R2APBS1_1913</name>
</gene>
<dbReference type="SUPFAM" id="SSF47729">
    <property type="entry name" value="IHF-like DNA-binding proteins"/>
    <property type="match status" value="1"/>
</dbReference>
<dbReference type="KEGG" id="rhd:R2APBS1_1913"/>
<dbReference type="Proteomes" id="UP000011859">
    <property type="component" value="Chromosome"/>
</dbReference>
<dbReference type="RefSeq" id="WP_015447761.1">
    <property type="nucleotide sequence ID" value="NC_020541.1"/>
</dbReference>
<dbReference type="InterPro" id="IPR010992">
    <property type="entry name" value="IHF-like_DNA-bd_dom_sf"/>
</dbReference>
<keyword evidence="3" id="KW-1185">Reference proteome</keyword>
<accession>M4NMX8</accession>
<protein>
    <submittedName>
        <fullName evidence="2">Uncharacterized protein</fullName>
    </submittedName>
</protein>
<name>M4NMX8_9GAMM</name>
<sequence length="90" mass="10132">MKTVHLVFLIHEKTGVPTADVSRVLRELGILTSNELQANETVSLPLLGRLVPLEQTAFGEKRRRVVTFEPSPALRKKLANPFRRLRSVTS</sequence>
<reference evidence="2 3" key="1">
    <citation type="submission" date="2012-04" db="EMBL/GenBank/DDBJ databases">
        <title>Complete genome of Rhodanobacter sp. 2APBS1.</title>
        <authorList>
            <consortium name="US DOE Joint Genome Institute"/>
            <person name="Huntemann M."/>
            <person name="Wei C.-L."/>
            <person name="Han J."/>
            <person name="Detter J.C."/>
            <person name="Han C."/>
            <person name="Tapia R."/>
            <person name="Munk A.C.C."/>
            <person name="Chen A."/>
            <person name="Krypides N."/>
            <person name="Mavromatis K."/>
            <person name="Markowitz V."/>
            <person name="Szeto E."/>
            <person name="Ivanova N."/>
            <person name="Mikhailova N."/>
            <person name="Ovchinnikova G."/>
            <person name="Pagani I."/>
            <person name="Pati A."/>
            <person name="Goodwin L."/>
            <person name="Peters L."/>
            <person name="Pitluck S."/>
            <person name="Woyke T."/>
            <person name="Prakash O."/>
            <person name="Elkins J."/>
            <person name="Brown S."/>
            <person name="Palumbo A."/>
            <person name="Hemme C."/>
            <person name="Zhou J."/>
            <person name="Watson D."/>
            <person name="Jardine P."/>
            <person name="Kostka J."/>
            <person name="Green S."/>
        </authorList>
    </citation>
    <scope>NUCLEOTIDE SEQUENCE [LARGE SCALE GENOMIC DNA]</scope>
    <source>
        <strain evidence="2 3">2APBS1</strain>
    </source>
</reference>
<dbReference type="EMBL" id="CP003470">
    <property type="protein sequence ID" value="AGG89036.1"/>
    <property type="molecule type" value="Genomic_DNA"/>
</dbReference>
<evidence type="ECO:0000313" key="2">
    <source>
        <dbReference type="EMBL" id="AGG89036.1"/>
    </source>
</evidence>
<dbReference type="HOGENOM" id="CLU_2438768_0_0_6"/>
<proteinExistence type="predicted"/>
<keyword evidence="1" id="KW-0238">DNA-binding</keyword>
<evidence type="ECO:0000313" key="3">
    <source>
        <dbReference type="Proteomes" id="UP000011859"/>
    </source>
</evidence>